<dbReference type="Gene3D" id="3.30.470.160">
    <property type="entry name" value="Inositol polyphosphate kinase"/>
    <property type="match status" value="1"/>
</dbReference>
<organism evidence="6 7">
    <name type="scientific">Dictyostelium purpureum</name>
    <name type="common">Slime mold</name>
    <dbReference type="NCBI Taxonomy" id="5786"/>
    <lineage>
        <taxon>Eukaryota</taxon>
        <taxon>Amoebozoa</taxon>
        <taxon>Evosea</taxon>
        <taxon>Eumycetozoa</taxon>
        <taxon>Dictyostelia</taxon>
        <taxon>Dictyosteliales</taxon>
        <taxon>Dictyosteliaceae</taxon>
        <taxon>Dictyostelium</taxon>
    </lineage>
</organism>
<dbReference type="GO" id="GO:0046854">
    <property type="term" value="P:phosphatidylinositol phosphate biosynthetic process"/>
    <property type="evidence" value="ECO:0000318"/>
    <property type="project" value="GO_Central"/>
</dbReference>
<dbReference type="InParanoid" id="F0ZHF1"/>
<protein>
    <recommendedName>
        <fullName evidence="4">Kinase</fullName>
        <ecNumber evidence="4">2.7.-.-</ecNumber>
    </recommendedName>
</protein>
<dbReference type="EMBL" id="GL871021">
    <property type="protein sequence ID" value="EGC36619.1"/>
    <property type="molecule type" value="Genomic_DNA"/>
</dbReference>
<dbReference type="EC" id="2.7.-.-" evidence="4"/>
<dbReference type="InterPro" id="IPR038286">
    <property type="entry name" value="IPK_sf"/>
</dbReference>
<feature type="compositionally biased region" description="Low complexity" evidence="5">
    <location>
        <begin position="378"/>
        <end position="391"/>
    </location>
</feature>
<dbReference type="GO" id="GO:0000828">
    <property type="term" value="F:inositol hexakisphosphate kinase activity"/>
    <property type="evidence" value="ECO:0000318"/>
    <property type="project" value="GO_Central"/>
</dbReference>
<name>F0ZHF1_DICPU</name>
<dbReference type="STRING" id="5786.F0ZHF1"/>
<reference evidence="7" key="1">
    <citation type="journal article" date="2011" name="Genome Biol.">
        <title>Comparative genomics of the social amoebae Dictyostelium discoideum and Dictyostelium purpureum.</title>
        <authorList>
            <consortium name="US DOE Joint Genome Institute (JGI-PGF)"/>
            <person name="Sucgang R."/>
            <person name="Kuo A."/>
            <person name="Tian X."/>
            <person name="Salerno W."/>
            <person name="Parikh A."/>
            <person name="Feasley C.L."/>
            <person name="Dalin E."/>
            <person name="Tu H."/>
            <person name="Huang E."/>
            <person name="Barry K."/>
            <person name="Lindquist E."/>
            <person name="Shapiro H."/>
            <person name="Bruce D."/>
            <person name="Schmutz J."/>
            <person name="Salamov A."/>
            <person name="Fey P."/>
            <person name="Gaudet P."/>
            <person name="Anjard C."/>
            <person name="Babu M.M."/>
            <person name="Basu S."/>
            <person name="Bushmanova Y."/>
            <person name="van der Wel H."/>
            <person name="Katoh-Kurasawa M."/>
            <person name="Dinh C."/>
            <person name="Coutinho P.M."/>
            <person name="Saito T."/>
            <person name="Elias M."/>
            <person name="Schaap P."/>
            <person name="Kay R.R."/>
            <person name="Henrissat B."/>
            <person name="Eichinger L."/>
            <person name="Rivero F."/>
            <person name="Putnam N.H."/>
            <person name="West C.M."/>
            <person name="Loomis W.F."/>
            <person name="Chisholm R.L."/>
            <person name="Shaulsky G."/>
            <person name="Strassmann J.E."/>
            <person name="Queller D.C."/>
            <person name="Kuspa A."/>
            <person name="Grigoriev I.V."/>
        </authorList>
    </citation>
    <scope>NUCLEOTIDE SEQUENCE [LARGE SCALE GENOMIC DNA]</scope>
    <source>
        <strain evidence="7">QSDP1</strain>
    </source>
</reference>
<dbReference type="SUPFAM" id="SSF56104">
    <property type="entry name" value="SAICAR synthase-like"/>
    <property type="match status" value="1"/>
</dbReference>
<dbReference type="Proteomes" id="UP000001064">
    <property type="component" value="Unassembled WGS sequence"/>
</dbReference>
<dbReference type="GO" id="GO:0032958">
    <property type="term" value="P:inositol phosphate biosynthetic process"/>
    <property type="evidence" value="ECO:0000318"/>
    <property type="project" value="GO_Central"/>
</dbReference>
<evidence type="ECO:0000256" key="5">
    <source>
        <dbReference type="SAM" id="MobiDB-lite"/>
    </source>
</evidence>
<evidence type="ECO:0000313" key="7">
    <source>
        <dbReference type="Proteomes" id="UP000001064"/>
    </source>
</evidence>
<dbReference type="PANTHER" id="PTHR12400:SF21">
    <property type="entry name" value="KINASE"/>
    <property type="match status" value="1"/>
</dbReference>
<dbReference type="GO" id="GO:0005737">
    <property type="term" value="C:cytoplasm"/>
    <property type="evidence" value="ECO:0000318"/>
    <property type="project" value="GO_Central"/>
</dbReference>
<dbReference type="OrthoDB" id="21029at2759"/>
<feature type="region of interest" description="Disordered" evidence="5">
    <location>
        <begin position="14"/>
        <end position="46"/>
    </location>
</feature>
<dbReference type="GeneID" id="10500258"/>
<keyword evidence="7" id="KW-1185">Reference proteome</keyword>
<keyword evidence="3 4" id="KW-0418">Kinase</keyword>
<dbReference type="VEuPathDB" id="AmoebaDB:DICPUDRAFT_150854"/>
<evidence type="ECO:0000256" key="3">
    <source>
        <dbReference type="ARBA" id="ARBA00022777"/>
    </source>
</evidence>
<evidence type="ECO:0000313" key="6">
    <source>
        <dbReference type="EMBL" id="EGC36619.1"/>
    </source>
</evidence>
<feature type="compositionally biased region" description="Acidic residues" evidence="5">
    <location>
        <begin position="416"/>
        <end position="430"/>
    </location>
</feature>
<dbReference type="InterPro" id="IPR005522">
    <property type="entry name" value="IPK"/>
</dbReference>
<evidence type="ECO:0000256" key="4">
    <source>
        <dbReference type="RuleBase" id="RU363090"/>
    </source>
</evidence>
<dbReference type="FunCoup" id="F0ZHF1">
    <property type="interactions" value="27"/>
</dbReference>
<feature type="compositionally biased region" description="Low complexity" evidence="5">
    <location>
        <begin position="350"/>
        <end position="368"/>
    </location>
</feature>
<evidence type="ECO:0000256" key="1">
    <source>
        <dbReference type="ARBA" id="ARBA00007374"/>
    </source>
</evidence>
<dbReference type="RefSeq" id="XP_003286857.1">
    <property type="nucleotide sequence ID" value="XM_003286809.1"/>
</dbReference>
<keyword evidence="2 4" id="KW-0808">Transferase</keyword>
<dbReference type="KEGG" id="dpp:DICPUDRAFT_150854"/>
<dbReference type="Pfam" id="PF03770">
    <property type="entry name" value="IPK"/>
    <property type="match status" value="1"/>
</dbReference>
<comment type="similarity">
    <text evidence="1 4">Belongs to the inositol phosphokinase (IPK) family.</text>
</comment>
<dbReference type="GO" id="GO:0051702">
    <property type="term" value="P:biological process involved in interaction with symbiont"/>
    <property type="evidence" value="ECO:0007669"/>
    <property type="project" value="EnsemblProtists"/>
</dbReference>
<feature type="region of interest" description="Disordered" evidence="5">
    <location>
        <begin position="350"/>
        <end position="465"/>
    </location>
</feature>
<feature type="compositionally biased region" description="Polar residues" evidence="5">
    <location>
        <begin position="395"/>
        <end position="404"/>
    </location>
</feature>
<sequence>MHIFYLVNSKQSSNNINNNNNINSNSVAINNNNNNNNSNINSNKNSKDERKFFNYNLNNNDNKVIDQFPHQVGGHSAMLSIEGNICKPLINRELQFYQFTQQKDNIHSFFISPFLAKYYGVIEVLKSKNEEILDNNTNNINNSNNSINIDYNHNSIVNSKNIKKPKDCKHPSGTQQRYIVLEDLTKNYKKPCIVDIKVGTRQRGAICSTTTSTTLGIRVCGMKIFSPEIGNIVFDRYYGRTLNTETLEDSLFNFFTSNIYNNDSKKNNNYKNNKILNLERVKLLDSIIEKLSQIECIISNKNEKFPFKIYSSSLLIIYEGSEDTAIDENTINSNTNCIDINMSQFNVETSHSNSSSCMTTPSQSPTTSLLNISNDSPNQNNIKIQDNINKILRPNSPSNSSGHFRNSGDIFKSMDESSDDTFSPDEDIDESFLSSDMDSDIDETLSNSSHSNYNRGNSTSSSTNSLERKCLKNDIKMIDFAHAIPIDEQDATEDDGYLFGVQNLQLLLFKVKSRIIFNNNSINDNSNHIKDDILDSSSLSSLSQNSLEFGGNGDDFSFLKLYQKELNNNISNINNNTFIPSFY</sequence>
<dbReference type="GO" id="GO:0110094">
    <property type="term" value="P:polyphosphate-mediated signaling"/>
    <property type="evidence" value="ECO:0007669"/>
    <property type="project" value="EnsemblProtists"/>
</dbReference>
<dbReference type="GO" id="GO:0072659">
    <property type="term" value="P:protein localization to plasma membrane"/>
    <property type="evidence" value="ECO:0007669"/>
    <property type="project" value="EnsemblProtists"/>
</dbReference>
<feature type="compositionally biased region" description="Low complexity" evidence="5">
    <location>
        <begin position="14"/>
        <end position="44"/>
    </location>
</feature>
<dbReference type="eggNOG" id="KOG1620">
    <property type="taxonomic scope" value="Eukaryota"/>
</dbReference>
<dbReference type="PANTHER" id="PTHR12400">
    <property type="entry name" value="INOSITOL POLYPHOSPHATE KINASE"/>
    <property type="match status" value="1"/>
</dbReference>
<evidence type="ECO:0000256" key="2">
    <source>
        <dbReference type="ARBA" id="ARBA00022679"/>
    </source>
</evidence>
<dbReference type="GO" id="GO:0071320">
    <property type="term" value="P:cellular response to cAMP"/>
    <property type="evidence" value="ECO:0007669"/>
    <property type="project" value="EnsemblProtists"/>
</dbReference>
<dbReference type="GO" id="GO:0005634">
    <property type="term" value="C:nucleus"/>
    <property type="evidence" value="ECO:0000318"/>
    <property type="project" value="GO_Central"/>
</dbReference>
<gene>
    <name evidence="6" type="ORF">DICPUDRAFT_150854</name>
</gene>
<dbReference type="AlphaFoldDB" id="F0ZHF1"/>
<dbReference type="OMA" id="CIVDIKI"/>
<proteinExistence type="inferred from homology"/>
<accession>F0ZHF1</accession>
<feature type="compositionally biased region" description="Polar residues" evidence="5">
    <location>
        <begin position="444"/>
        <end position="456"/>
    </location>
</feature>